<protein>
    <recommendedName>
        <fullName evidence="2">Uncharacterized protein YyaB-like PH domain-containing protein</fullName>
    </recommendedName>
</protein>
<sequence>MQTQTFHSKVDWWVWGFVIAMSGLLLQLLLNMLAKGSLMQNWLFAVVYALTIVVLWWPLWSTRYQLQAKELVVKCMFLTWHIPLESIQHVKDTDFSTAAPALSFQRLRIDYAQEGKQKFILISPRKIALFKASLGAKLE</sequence>
<accession>A0A3A8FTZ5</accession>
<evidence type="ECO:0000313" key="4">
    <source>
        <dbReference type="Proteomes" id="UP000281084"/>
    </source>
</evidence>
<name>A0A3A8FTZ5_9GAMM</name>
<dbReference type="AlphaFoldDB" id="A0A3A8FTZ5"/>
<dbReference type="InterPro" id="IPR009589">
    <property type="entry name" value="PH_YyaB-like"/>
</dbReference>
<reference evidence="3 4" key="1">
    <citation type="submission" date="2018-09" db="EMBL/GenBank/DDBJ databases">
        <title>The draft genome of Acinetobacter spp. strains.</title>
        <authorList>
            <person name="Qin J."/>
            <person name="Feng Y."/>
            <person name="Zong Z."/>
        </authorList>
    </citation>
    <scope>NUCLEOTIDE SEQUENCE [LARGE SCALE GENOMIC DNA]</scope>
    <source>
        <strain evidence="3 4">WCHAc060002</strain>
    </source>
</reference>
<proteinExistence type="predicted"/>
<keyword evidence="1" id="KW-0812">Transmembrane</keyword>
<comment type="caution">
    <text evidence="3">The sequence shown here is derived from an EMBL/GenBank/DDBJ whole genome shotgun (WGS) entry which is preliminary data.</text>
</comment>
<dbReference type="EMBL" id="RAXZ01000025">
    <property type="protein sequence ID" value="RKG49306.1"/>
    <property type="molecule type" value="Genomic_DNA"/>
</dbReference>
<dbReference type="Proteomes" id="UP000281084">
    <property type="component" value="Unassembled WGS sequence"/>
</dbReference>
<dbReference type="GO" id="GO:0030153">
    <property type="term" value="P:bacteriocin immunity"/>
    <property type="evidence" value="ECO:0007669"/>
    <property type="project" value="InterPro"/>
</dbReference>
<dbReference type="Pfam" id="PF06713">
    <property type="entry name" value="bPH_4"/>
    <property type="match status" value="1"/>
</dbReference>
<feature type="domain" description="Uncharacterized protein YyaB-like PH" evidence="2">
    <location>
        <begin position="62"/>
        <end position="134"/>
    </location>
</feature>
<organism evidence="3 4">
    <name type="scientific">Acinetobacter cumulans</name>
    <dbReference type="NCBI Taxonomy" id="2136182"/>
    <lineage>
        <taxon>Bacteria</taxon>
        <taxon>Pseudomonadati</taxon>
        <taxon>Pseudomonadota</taxon>
        <taxon>Gammaproteobacteria</taxon>
        <taxon>Moraxellales</taxon>
        <taxon>Moraxellaceae</taxon>
        <taxon>Acinetobacter</taxon>
    </lineage>
</organism>
<evidence type="ECO:0000313" key="3">
    <source>
        <dbReference type="EMBL" id="RKG49306.1"/>
    </source>
</evidence>
<keyword evidence="1" id="KW-1133">Transmembrane helix</keyword>
<gene>
    <name evidence="3" type="ORF">D7V64_13985</name>
</gene>
<feature type="transmembrane region" description="Helical" evidence="1">
    <location>
        <begin position="12"/>
        <end position="30"/>
    </location>
</feature>
<evidence type="ECO:0000259" key="2">
    <source>
        <dbReference type="Pfam" id="PF06713"/>
    </source>
</evidence>
<evidence type="ECO:0000256" key="1">
    <source>
        <dbReference type="SAM" id="Phobius"/>
    </source>
</evidence>
<keyword evidence="1" id="KW-0472">Membrane</keyword>
<dbReference type="RefSeq" id="WP_120368085.1">
    <property type="nucleotide sequence ID" value="NZ_RAXZ01000025.1"/>
</dbReference>
<feature type="transmembrane region" description="Helical" evidence="1">
    <location>
        <begin position="42"/>
        <end position="60"/>
    </location>
</feature>